<gene>
    <name evidence="2" type="ORF">g.39664</name>
</gene>
<feature type="compositionally biased region" description="Polar residues" evidence="1">
    <location>
        <begin position="1"/>
        <end position="25"/>
    </location>
</feature>
<evidence type="ECO:0000256" key="1">
    <source>
        <dbReference type="SAM" id="MobiDB-lite"/>
    </source>
</evidence>
<sequence>SHSLFERGSSQNNQGGTLLFGSTPTKRSDSSMDISSNSFSPLSIDKSENSQDINQKQEGTNSKSALEAGNVSGSKDLTECSVAGEQGCSISCIDEQDSSRESQGIILEQKENLNTSKPSESVTSGVSRNLLETKSNNEHDLFVTFSAPDFNNPKAPENVTSSSGLATYNSISASNQIPLETLPENKCTDKQENTCGYQTEDVKTIKCIEMDSLFFSTIKPKDLSTPKSLEETVVVTTNTNNDQRPNVLIDPTENLKMSEGSNSSSNVTRVFETCSQYNILTDSSKENQTKTEKMAAVADQSNCLINGENESDEENGFVIVGNEQCSVLSEASTNKSISFKAFNNITEYLEINLGKKKDVVYEFGFEVKLDSPTLESTLETSVREGDVSNAHGDNMEKDDSFNAFTSNFIANCSEKQSSPFPKESIGFGGNIKKKEEPFNTFISHFGTNSKEQSSPATNEQDKSKMINKNNQPS</sequence>
<organism evidence="2">
    <name type="scientific">Homalodisca liturata</name>
    <dbReference type="NCBI Taxonomy" id="320908"/>
    <lineage>
        <taxon>Eukaryota</taxon>
        <taxon>Metazoa</taxon>
        <taxon>Ecdysozoa</taxon>
        <taxon>Arthropoda</taxon>
        <taxon>Hexapoda</taxon>
        <taxon>Insecta</taxon>
        <taxon>Pterygota</taxon>
        <taxon>Neoptera</taxon>
        <taxon>Paraneoptera</taxon>
        <taxon>Hemiptera</taxon>
        <taxon>Auchenorrhyncha</taxon>
        <taxon>Membracoidea</taxon>
        <taxon>Cicadellidae</taxon>
        <taxon>Cicadellinae</taxon>
        <taxon>Proconiini</taxon>
        <taxon>Homalodisca</taxon>
    </lineage>
</organism>
<feature type="non-terminal residue" evidence="2">
    <location>
        <position position="1"/>
    </location>
</feature>
<feature type="compositionally biased region" description="Polar residues" evidence="1">
    <location>
        <begin position="440"/>
        <end position="458"/>
    </location>
</feature>
<feature type="region of interest" description="Disordered" evidence="1">
    <location>
        <begin position="1"/>
        <end position="69"/>
    </location>
</feature>
<dbReference type="EMBL" id="GECU01018206">
    <property type="protein sequence ID" value="JAS89500.1"/>
    <property type="molecule type" value="Transcribed_RNA"/>
</dbReference>
<feature type="compositionally biased region" description="Low complexity" evidence="1">
    <location>
        <begin position="31"/>
        <end position="40"/>
    </location>
</feature>
<dbReference type="AlphaFoldDB" id="A0A1B6IRH7"/>
<evidence type="ECO:0000313" key="2">
    <source>
        <dbReference type="EMBL" id="JAS89500.1"/>
    </source>
</evidence>
<reference evidence="2" key="1">
    <citation type="submission" date="2015-11" db="EMBL/GenBank/DDBJ databases">
        <title>De novo transcriptome assembly of four potential Pierce s Disease insect vectors from Arizona vineyards.</title>
        <authorList>
            <person name="Tassone E.E."/>
        </authorList>
    </citation>
    <scope>NUCLEOTIDE SEQUENCE</scope>
</reference>
<feature type="compositionally biased region" description="Polar residues" evidence="1">
    <location>
        <begin position="50"/>
        <end position="64"/>
    </location>
</feature>
<accession>A0A1B6IRH7</accession>
<feature type="region of interest" description="Disordered" evidence="1">
    <location>
        <begin position="438"/>
        <end position="473"/>
    </location>
</feature>
<protein>
    <submittedName>
        <fullName evidence="2">Uncharacterized protein</fullName>
    </submittedName>
</protein>
<name>A0A1B6IRH7_9HEMI</name>
<proteinExistence type="predicted"/>